<dbReference type="GO" id="GO:0016323">
    <property type="term" value="C:basolateral plasma membrane"/>
    <property type="evidence" value="ECO:0007669"/>
    <property type="project" value="TreeGrafter"/>
</dbReference>
<dbReference type="SUPFAM" id="SSF103473">
    <property type="entry name" value="MFS general substrate transporter"/>
    <property type="match status" value="1"/>
</dbReference>
<evidence type="ECO:0000256" key="1">
    <source>
        <dbReference type="ARBA" id="ARBA00004651"/>
    </source>
</evidence>
<dbReference type="InterPro" id="IPR002350">
    <property type="entry name" value="Kazal_dom"/>
</dbReference>
<comment type="caution">
    <text evidence="8">Lacks conserved residue(s) required for the propagation of feature annotation.</text>
</comment>
<feature type="transmembrane region" description="Helical" evidence="8">
    <location>
        <begin position="101"/>
        <end position="124"/>
    </location>
</feature>
<feature type="transmembrane region" description="Helical" evidence="8">
    <location>
        <begin position="708"/>
        <end position="729"/>
    </location>
</feature>
<dbReference type="GO" id="GO:0043252">
    <property type="term" value="P:sodium-independent organic anion transport"/>
    <property type="evidence" value="ECO:0007669"/>
    <property type="project" value="TreeGrafter"/>
</dbReference>
<feature type="transmembrane region" description="Helical" evidence="8">
    <location>
        <begin position="424"/>
        <end position="445"/>
    </location>
</feature>
<evidence type="ECO:0000256" key="7">
    <source>
        <dbReference type="ARBA" id="ARBA00023157"/>
    </source>
</evidence>
<protein>
    <recommendedName>
        <fullName evidence="8">Solute carrier organic anion transporter family member</fullName>
    </recommendedName>
</protein>
<keyword evidence="6 8" id="KW-0472">Membrane</keyword>
<dbReference type="STRING" id="568069.A0A1J1IFS3"/>
<dbReference type="EMBL" id="CVRI01000048">
    <property type="protein sequence ID" value="CRK99072.1"/>
    <property type="molecule type" value="Genomic_DNA"/>
</dbReference>
<organism evidence="11 12">
    <name type="scientific">Clunio marinus</name>
    <dbReference type="NCBI Taxonomy" id="568069"/>
    <lineage>
        <taxon>Eukaryota</taxon>
        <taxon>Metazoa</taxon>
        <taxon>Ecdysozoa</taxon>
        <taxon>Arthropoda</taxon>
        <taxon>Hexapoda</taxon>
        <taxon>Insecta</taxon>
        <taxon>Pterygota</taxon>
        <taxon>Neoptera</taxon>
        <taxon>Endopterygota</taxon>
        <taxon>Diptera</taxon>
        <taxon>Nematocera</taxon>
        <taxon>Chironomoidea</taxon>
        <taxon>Chironomidae</taxon>
        <taxon>Clunio</taxon>
    </lineage>
</organism>
<dbReference type="OrthoDB" id="5062115at2759"/>
<keyword evidence="4 8" id="KW-0812">Transmembrane</keyword>
<name>A0A1J1IFS3_9DIPT</name>
<dbReference type="SUPFAM" id="SSF100895">
    <property type="entry name" value="Kazal-type serine protease inhibitors"/>
    <property type="match status" value="1"/>
</dbReference>
<evidence type="ECO:0000313" key="11">
    <source>
        <dbReference type="EMBL" id="CRK99072.1"/>
    </source>
</evidence>
<keyword evidence="5 8" id="KW-1133">Transmembrane helix</keyword>
<gene>
    <name evidence="11" type="ORF">CLUMA_CG011931</name>
</gene>
<feature type="transmembrane region" description="Helical" evidence="8">
    <location>
        <begin position="465"/>
        <end position="486"/>
    </location>
</feature>
<evidence type="ECO:0000256" key="3">
    <source>
        <dbReference type="ARBA" id="ARBA00022475"/>
    </source>
</evidence>
<dbReference type="Gene3D" id="1.20.1250.20">
    <property type="entry name" value="MFS general substrate transporter like domains"/>
    <property type="match status" value="1"/>
</dbReference>
<proteinExistence type="inferred from homology"/>
<evidence type="ECO:0000256" key="6">
    <source>
        <dbReference type="ARBA" id="ARBA00023136"/>
    </source>
</evidence>
<dbReference type="CDD" id="cd17336">
    <property type="entry name" value="MFS_SLCO_OATP"/>
    <property type="match status" value="1"/>
</dbReference>
<dbReference type="PANTHER" id="PTHR11388">
    <property type="entry name" value="ORGANIC ANION TRANSPORTER"/>
    <property type="match status" value="1"/>
</dbReference>
<feature type="transmembrane region" description="Helical" evidence="8">
    <location>
        <begin position="136"/>
        <end position="156"/>
    </location>
</feature>
<dbReference type="InterPro" id="IPR036259">
    <property type="entry name" value="MFS_trans_sf"/>
</dbReference>
<dbReference type="GO" id="GO:0015347">
    <property type="term" value="F:sodium-independent organic anion transmembrane transporter activity"/>
    <property type="evidence" value="ECO:0007669"/>
    <property type="project" value="TreeGrafter"/>
</dbReference>
<comment type="similarity">
    <text evidence="2 8">Belongs to the organo anion transporter (TC 2.A.60) family.</text>
</comment>
<evidence type="ECO:0000256" key="8">
    <source>
        <dbReference type="RuleBase" id="RU362056"/>
    </source>
</evidence>
<comment type="subcellular location">
    <subcellularLocation>
        <location evidence="1 8">Cell membrane</location>
        <topology evidence="1 8">Multi-pass membrane protein</topology>
    </subcellularLocation>
</comment>
<dbReference type="InterPro" id="IPR036058">
    <property type="entry name" value="Kazal_dom_sf"/>
</dbReference>
<feature type="transmembrane region" description="Helical" evidence="8">
    <location>
        <begin position="296"/>
        <end position="324"/>
    </location>
</feature>
<feature type="transmembrane region" description="Helical" evidence="8">
    <location>
        <begin position="339"/>
        <end position="362"/>
    </location>
</feature>
<evidence type="ECO:0000259" key="10">
    <source>
        <dbReference type="PROSITE" id="PS51465"/>
    </source>
</evidence>
<keyword evidence="3" id="KW-1003">Cell membrane</keyword>
<feature type="transmembrane region" description="Helical" evidence="8">
    <location>
        <begin position="168"/>
        <end position="190"/>
    </location>
</feature>
<feature type="compositionally biased region" description="Polar residues" evidence="9">
    <location>
        <begin position="1"/>
        <end position="23"/>
    </location>
</feature>
<dbReference type="Pfam" id="PF03137">
    <property type="entry name" value="OATP"/>
    <property type="match status" value="1"/>
</dbReference>
<dbReference type="InterPro" id="IPR004156">
    <property type="entry name" value="OATP"/>
</dbReference>
<evidence type="ECO:0000256" key="9">
    <source>
        <dbReference type="SAM" id="MobiDB-lite"/>
    </source>
</evidence>
<dbReference type="GO" id="GO:0006811">
    <property type="term" value="P:monoatomic ion transport"/>
    <property type="evidence" value="ECO:0007669"/>
    <property type="project" value="UniProtKB-KW"/>
</dbReference>
<keyword evidence="8" id="KW-0406">Ion transport</keyword>
<feature type="transmembrane region" description="Helical" evidence="8">
    <location>
        <begin position="493"/>
        <end position="514"/>
    </location>
</feature>
<reference evidence="11 12" key="1">
    <citation type="submission" date="2015-04" db="EMBL/GenBank/DDBJ databases">
        <authorList>
            <person name="Syromyatnikov M.Y."/>
            <person name="Popov V.N."/>
        </authorList>
    </citation>
    <scope>NUCLEOTIDE SEQUENCE [LARGE SCALE GENOMIC DNA]</scope>
</reference>
<evidence type="ECO:0000256" key="5">
    <source>
        <dbReference type="ARBA" id="ARBA00022989"/>
    </source>
</evidence>
<sequence>MSLLNGSADDNSDPNQRSANGLSGNFHKNGRSPQKPVITKIIDNGNGLNNNQDEYKMDMKTNGNDKIAEDDPLTGRNKWEAAGPSKSIQPKWQQKFASTKFFMVIFLLAFVLQGCYFTYFVSVITTIEKLFHIKSANIALLLNFSEIGQICTSLFLTYYAGRGHRPRWIACGMFLFSLAAFGSVSPHFLFGSKLYNRGVTSGVGDVGNENLSSSFDRVIEYSNSTLCLTSDEYNRLGEFDPTCMENTSQETNADLKSVVLVILAMSLLGIGIGQTAIATLGIPLIDDNVESKQSPLYMAITIGVRVLGPAFGYYLGSFCIRLYVDLTKNVDHTDPDFIGAWWLGLLVVSTSMFFASLVMFTFPKNLRNKSTTQVLPAPPAMIDETLKTENRNDKLENVEDESNLRPKLQDFLTTIKRQLKNDILMFRTASSVLHLLPITGLYVFLPKYLESQFQMATHNANFISGTFGILMMGAGIMITGIISVRFSLSARKVALWIAFTALATAGGMLVLSLIGCPMDNFNGLQVRDDNGIFGSSKTFVPPCNSFNTTCRCDDQAFAPICGSDGLNYFSSCHAGCKFETDVNGKRNFYECSCLSDISTAPEITATSGLCDGGRCNTKLHIFVAIFALTVFIHSTSEVGGMLLNMRCTHPKDKAMAMGIIQFSNSLLSNIPCPNIYGRIIDATCIFWTKICGKNGHCSLYDSDSFRGYFFGVSCFIMMLAFVMDIVVFFKSHRIDIDPESHTANDVNGSAPKDCGEENLLKLRKMSHDVDDDQQHMKIAIRDEI</sequence>
<dbReference type="Pfam" id="PF07648">
    <property type="entry name" value="Kazal_2"/>
    <property type="match status" value="1"/>
</dbReference>
<keyword evidence="12" id="KW-1185">Reference proteome</keyword>
<feature type="region of interest" description="Disordered" evidence="9">
    <location>
        <begin position="1"/>
        <end position="84"/>
    </location>
</feature>
<feature type="domain" description="Kazal-like" evidence="10">
    <location>
        <begin position="537"/>
        <end position="592"/>
    </location>
</feature>
<evidence type="ECO:0000256" key="4">
    <source>
        <dbReference type="ARBA" id="ARBA00022692"/>
    </source>
</evidence>
<keyword evidence="8" id="KW-0813">Transport</keyword>
<dbReference type="PROSITE" id="PS51465">
    <property type="entry name" value="KAZAL_2"/>
    <property type="match status" value="1"/>
</dbReference>
<dbReference type="AlphaFoldDB" id="A0A1J1IFS3"/>
<dbReference type="PANTHER" id="PTHR11388:SF159">
    <property type="entry name" value="SOLUTE CARRIER ORGANIC ANION TRANSPORTER FAMILY MEMBER 74D"/>
    <property type="match status" value="1"/>
</dbReference>
<feature type="transmembrane region" description="Helical" evidence="8">
    <location>
        <begin position="621"/>
        <end position="643"/>
    </location>
</feature>
<accession>A0A1J1IFS3</accession>
<feature type="transmembrane region" description="Helical" evidence="8">
    <location>
        <begin position="258"/>
        <end position="284"/>
    </location>
</feature>
<evidence type="ECO:0000256" key="2">
    <source>
        <dbReference type="ARBA" id="ARBA00009657"/>
    </source>
</evidence>
<dbReference type="Proteomes" id="UP000183832">
    <property type="component" value="Unassembled WGS sequence"/>
</dbReference>
<dbReference type="NCBIfam" id="TIGR00805">
    <property type="entry name" value="oat"/>
    <property type="match status" value="1"/>
</dbReference>
<keyword evidence="7" id="KW-1015">Disulfide bond</keyword>
<evidence type="ECO:0000313" key="12">
    <source>
        <dbReference type="Proteomes" id="UP000183832"/>
    </source>
</evidence>